<dbReference type="Proteomes" id="UP000248044">
    <property type="component" value="Chromosome"/>
</dbReference>
<dbReference type="GO" id="GO:0009086">
    <property type="term" value="P:methionine biosynthetic process"/>
    <property type="evidence" value="ECO:0007669"/>
    <property type="project" value="UniProtKB-UniRule"/>
</dbReference>
<evidence type="ECO:0000259" key="9">
    <source>
        <dbReference type="Pfam" id="PF01717"/>
    </source>
</evidence>
<dbReference type="EMBL" id="CP029289">
    <property type="protein sequence ID" value="AWR94530.1"/>
    <property type="molecule type" value="Genomic_DNA"/>
</dbReference>
<comment type="cofactor">
    <cofactor evidence="8">
        <name>Zn(2+)</name>
        <dbReference type="ChEBI" id="CHEBI:29105"/>
    </cofactor>
    <text evidence="8">Binds 1 zinc ion per subunit.</text>
</comment>
<organism evidence="10 11">
    <name type="scientific">Acidianus brierleyi</name>
    <dbReference type="NCBI Taxonomy" id="41673"/>
    <lineage>
        <taxon>Archaea</taxon>
        <taxon>Thermoproteota</taxon>
        <taxon>Thermoprotei</taxon>
        <taxon>Sulfolobales</taxon>
        <taxon>Sulfolobaceae</taxon>
        <taxon>Acidianus</taxon>
    </lineage>
</organism>
<keyword evidence="3 8" id="KW-0028">Amino-acid biosynthesis</keyword>
<dbReference type="GO" id="GO:0003871">
    <property type="term" value="F:5-methyltetrahydropteroyltriglutamate-homocysteine S-methyltransferase activity"/>
    <property type="evidence" value="ECO:0007669"/>
    <property type="project" value="InterPro"/>
</dbReference>
<feature type="binding site" evidence="8">
    <location>
        <position position="296"/>
    </location>
    <ligand>
        <name>Zn(2+)</name>
        <dbReference type="ChEBI" id="CHEBI:29105"/>
        <note>catalytic</note>
    </ligand>
</feature>
<dbReference type="GO" id="GO:0008270">
    <property type="term" value="F:zinc ion binding"/>
    <property type="evidence" value="ECO:0007669"/>
    <property type="project" value="InterPro"/>
</dbReference>
<evidence type="ECO:0000256" key="8">
    <source>
        <dbReference type="HAMAP-Rule" id="MF_00288"/>
    </source>
</evidence>
<dbReference type="KEGG" id="abri:DFR85_07910"/>
<dbReference type="HAMAP" id="MF_00288">
    <property type="entry name" value="MetE"/>
    <property type="match status" value="1"/>
</dbReference>
<dbReference type="UniPathway" id="UPA00051"/>
<name>A0A2U9IEW2_9CREN</name>
<evidence type="ECO:0000256" key="7">
    <source>
        <dbReference type="ARBA" id="ARBA00023167"/>
    </source>
</evidence>
<dbReference type="EC" id="2.1.1.-" evidence="8"/>
<evidence type="ECO:0000256" key="2">
    <source>
        <dbReference type="ARBA" id="ARBA00022603"/>
    </source>
</evidence>
<keyword evidence="2 8" id="KW-0489">Methyltransferase</keyword>
<keyword evidence="11" id="KW-1185">Reference proteome</keyword>
<keyword evidence="6 8" id="KW-0862">Zinc</keyword>
<comment type="similarity">
    <text evidence="1 8">Belongs to the archaeal MetE family.</text>
</comment>
<dbReference type="AlphaFoldDB" id="A0A2U9IEW2"/>
<dbReference type="NCBIfam" id="NF003317">
    <property type="entry name" value="PRK04326.1"/>
    <property type="match status" value="1"/>
</dbReference>
<protein>
    <recommendedName>
        <fullName evidence="8">Methionine synthase</fullName>
        <ecNumber evidence="8">2.1.1.-</ecNumber>
    </recommendedName>
    <alternativeName>
        <fullName evidence="8">Homocysteine methyltransferase</fullName>
    </alternativeName>
</protein>
<feature type="domain" description="Cobalamin-independent methionine synthase MetE C-terminal/archaeal" evidence="9">
    <location>
        <begin position="7"/>
        <end position="316"/>
    </location>
</feature>
<reference evidence="10 11" key="1">
    <citation type="submission" date="2018-05" db="EMBL/GenBank/DDBJ databases">
        <title>Complete Genome Sequences of Extremely Thermoacidophilic, Metal-Mobilizing Type-Strain Members of the Archaeal Family Sulfolobaceae: Acidianus brierleyi DSM-1651T, Acidianus sulfidivorans DSM-18786T, Metallosphaera hakonensis DSM-7519T, and Metallosphaera prunae DSM-10039T.</title>
        <authorList>
            <person name="Counts J.A."/>
            <person name="Kelly R.M."/>
        </authorList>
    </citation>
    <scope>NUCLEOTIDE SEQUENCE [LARGE SCALE GENOMIC DNA]</scope>
    <source>
        <strain evidence="10 11">DSM 1651</strain>
    </source>
</reference>
<keyword evidence="4 8" id="KW-0808">Transferase</keyword>
<dbReference type="GO" id="GO:0032259">
    <property type="term" value="P:methylation"/>
    <property type="evidence" value="ECO:0007669"/>
    <property type="project" value="UniProtKB-KW"/>
</dbReference>
<evidence type="ECO:0000256" key="6">
    <source>
        <dbReference type="ARBA" id="ARBA00022833"/>
    </source>
</evidence>
<evidence type="ECO:0000256" key="5">
    <source>
        <dbReference type="ARBA" id="ARBA00022723"/>
    </source>
</evidence>
<accession>A0A2U9IEW2</accession>
<dbReference type="SUPFAM" id="SSF51726">
    <property type="entry name" value="UROD/MetE-like"/>
    <property type="match status" value="1"/>
</dbReference>
<comment type="caution">
    <text evidence="8">Lacks conserved residue(s) required for the propagation of feature annotation.</text>
</comment>
<dbReference type="InterPro" id="IPR002629">
    <property type="entry name" value="Met_Synth_C/arc"/>
</dbReference>
<sequence>MAELPILPTTVIGSYPRPKWLREAIRLNKAGKLSDEELTEAFNDAALSVLHDHYVAGIDVPTDGEVKRDEMVEYFAERLKGFRFYGPVRVWGTAYYVKPAVVSKIEYLRPLLVDEFLYTKSISYTDNFKITITGPYTLAYWSYNEFYRTRKDLVFDLAKVINQELHNLVNVGAKIIQIDEPAIHSTKEDIDWAIEAVNESLKGIDAKLVMHICYGDYRIIAPYLNEFNVDQINFALKIYDYKYLDLFKKYDYNKEIGVGVIDVHNRRIESPEEVKKDILSVINYFEPNKIWINPDCGLKLLPRSIAFQKMVSMVKGTQMVREELKKKGYTDTISLR</sequence>
<dbReference type="Gene3D" id="3.20.20.210">
    <property type="match status" value="1"/>
</dbReference>
<gene>
    <name evidence="8" type="primary">metE</name>
    <name evidence="10" type="ORF">DFR85_07910</name>
</gene>
<dbReference type="CDD" id="cd03311">
    <property type="entry name" value="CIMS_C_terminal_like"/>
    <property type="match status" value="1"/>
</dbReference>
<proteinExistence type="inferred from homology"/>
<dbReference type="InterPro" id="IPR022921">
    <property type="entry name" value="MetE_arc"/>
</dbReference>
<comment type="pathway">
    <text evidence="8">Amino-acid biosynthesis; L-methionine biosynthesis via de novo pathway.</text>
</comment>
<comment type="function">
    <text evidence="8">Catalyzes the transfer of a methyl group to L-homocysteine resulting in methionine formation. The physiological methyl donor is unknown.</text>
</comment>
<evidence type="ECO:0000256" key="3">
    <source>
        <dbReference type="ARBA" id="ARBA00022605"/>
    </source>
</evidence>
<dbReference type="Pfam" id="PF01717">
    <property type="entry name" value="Meth_synt_2"/>
    <property type="match status" value="1"/>
</dbReference>
<evidence type="ECO:0000313" key="11">
    <source>
        <dbReference type="Proteomes" id="UP000248044"/>
    </source>
</evidence>
<dbReference type="InterPro" id="IPR038071">
    <property type="entry name" value="UROD/MetE-like_sf"/>
</dbReference>
<feature type="binding site" evidence="8">
    <location>
        <position position="213"/>
    </location>
    <ligand>
        <name>Zn(2+)</name>
        <dbReference type="ChEBI" id="CHEBI:29105"/>
        <note>catalytic</note>
    </ligand>
</feature>
<evidence type="ECO:0000256" key="1">
    <source>
        <dbReference type="ARBA" id="ARBA00007909"/>
    </source>
</evidence>
<feature type="binding site" evidence="8">
    <location>
        <position position="211"/>
    </location>
    <ligand>
        <name>Zn(2+)</name>
        <dbReference type="ChEBI" id="CHEBI:29105"/>
        <note>catalytic</note>
    </ligand>
</feature>
<evidence type="ECO:0000313" key="10">
    <source>
        <dbReference type="EMBL" id="AWR94530.1"/>
    </source>
</evidence>
<keyword evidence="7 8" id="KW-0486">Methionine biosynthesis</keyword>
<dbReference type="PANTHER" id="PTHR30519">
    <property type="entry name" value="5-METHYLTETRAHYDROPTEROYLTRIGLUTAMATE--HOMOCYSTEINE METHYLTRANSFERASE"/>
    <property type="match status" value="1"/>
</dbReference>
<keyword evidence="5 8" id="KW-0479">Metal-binding</keyword>
<evidence type="ECO:0000256" key="4">
    <source>
        <dbReference type="ARBA" id="ARBA00022679"/>
    </source>
</evidence>